<dbReference type="EMBL" id="FQUT01000018">
    <property type="protein sequence ID" value="SHG57918.1"/>
    <property type="molecule type" value="Genomic_DNA"/>
</dbReference>
<evidence type="ECO:0000313" key="2">
    <source>
        <dbReference type="Proteomes" id="UP000184518"/>
    </source>
</evidence>
<dbReference type="RefSeq" id="WP_072963367.1">
    <property type="nucleotide sequence ID" value="NZ_JBHRTU010000002.1"/>
</dbReference>
<dbReference type="AlphaFoldDB" id="A0A1M5KYN8"/>
<proteinExistence type="predicted"/>
<reference evidence="2" key="1">
    <citation type="submission" date="2016-11" db="EMBL/GenBank/DDBJ databases">
        <authorList>
            <person name="Varghese N."/>
            <person name="Submissions S."/>
        </authorList>
    </citation>
    <scope>NUCLEOTIDE SEQUENCE [LARGE SCALE GENOMIC DNA]</scope>
    <source>
        <strain evidence="2">DSM 27619</strain>
    </source>
</reference>
<evidence type="ECO:0000313" key="1">
    <source>
        <dbReference type="EMBL" id="SHG57918.1"/>
    </source>
</evidence>
<protein>
    <submittedName>
        <fullName evidence="1">Uncharacterized protein</fullName>
    </submittedName>
</protein>
<name>A0A1M5KYN8_9FLAO</name>
<organism evidence="1 2">
    <name type="scientific">Chryseobacterium arachidis</name>
    <dbReference type="NCBI Taxonomy" id="1416778"/>
    <lineage>
        <taxon>Bacteria</taxon>
        <taxon>Pseudomonadati</taxon>
        <taxon>Bacteroidota</taxon>
        <taxon>Flavobacteriia</taxon>
        <taxon>Flavobacteriales</taxon>
        <taxon>Weeksellaceae</taxon>
        <taxon>Chryseobacterium group</taxon>
        <taxon>Chryseobacterium</taxon>
    </lineage>
</organism>
<gene>
    <name evidence="1" type="ORF">SAMN05443633_1184</name>
</gene>
<keyword evidence="2" id="KW-1185">Reference proteome</keyword>
<dbReference type="Proteomes" id="UP000184518">
    <property type="component" value="Unassembled WGS sequence"/>
</dbReference>
<accession>A0A1M5KYN8</accession>
<sequence length="188" mass="20319">MWAPGNLKYDGASYSFSYTNGLGSYFPFGHLYPYGDERAYSDDPSNLGDPCIGIMDGYTWRTPTKADFDALAALGQVENKTISGLQGAWYTTSATKGIFFPAAGYKDNQNSASNPLSAANEGLYWSQTQEGQLEDGSGGGIFALHMGTTNSGGLRSAQVERRAMNTLPTGTNDYARSRSTQIRCVRDL</sequence>
<dbReference type="STRING" id="1416778.SAMN05443633_1184"/>